<proteinExistence type="predicted"/>
<organism evidence="3">
    <name type="scientific">Microvirga ossetica</name>
    <dbReference type="NCBI Taxonomy" id="1882682"/>
    <lineage>
        <taxon>Bacteria</taxon>
        <taxon>Pseudomonadati</taxon>
        <taxon>Pseudomonadota</taxon>
        <taxon>Alphaproteobacteria</taxon>
        <taxon>Hyphomicrobiales</taxon>
        <taxon>Methylobacteriaceae</taxon>
        <taxon>Microvirga</taxon>
    </lineage>
</organism>
<gene>
    <name evidence="3" type="ORF">BB934_05795</name>
</gene>
<dbReference type="KEGG" id="moc:BB934_05795"/>
<reference evidence="3" key="1">
    <citation type="submission" date="2016-07" db="EMBL/GenBank/DDBJ databases">
        <title>Microvirga ossetica sp. nov. a new species of rhizobia isolated from root nodules of the legume species Vicia alpestris Steven originated from North Ossetia region in the Caucasus.</title>
        <authorList>
            <person name="Safronova V.I."/>
            <person name="Kuznetsova I.G."/>
            <person name="Sazanova A.L."/>
            <person name="Belimov A."/>
            <person name="Andronov E."/>
            <person name="Osledkin Y.S."/>
            <person name="Onishchuk O.P."/>
            <person name="Kurchak O.N."/>
            <person name="Shaposhnikov A.I."/>
            <person name="Willems A."/>
            <person name="Tikhonovich I.A."/>
        </authorList>
    </citation>
    <scope>NUCLEOTIDE SEQUENCE [LARGE SCALE GENOMIC DNA]</scope>
    <source>
        <strain evidence="3">V5/3M</strain>
    </source>
</reference>
<dbReference type="Pfam" id="PF04480">
    <property type="entry name" value="DUF559"/>
    <property type="match status" value="1"/>
</dbReference>
<dbReference type="InterPro" id="IPR047216">
    <property type="entry name" value="Endonuclease_DUF559_bact"/>
</dbReference>
<feature type="domain" description="DUF559" evidence="2">
    <location>
        <begin position="9"/>
        <end position="115"/>
    </location>
</feature>
<accession>A0A1B2ED11</accession>
<evidence type="ECO:0000256" key="1">
    <source>
        <dbReference type="SAM" id="MobiDB-lite"/>
    </source>
</evidence>
<protein>
    <recommendedName>
        <fullName evidence="2">DUF559 domain-containing protein</fullName>
    </recommendedName>
</protein>
<dbReference type="SUPFAM" id="SSF52980">
    <property type="entry name" value="Restriction endonuclease-like"/>
    <property type="match status" value="1"/>
</dbReference>
<feature type="region of interest" description="Disordered" evidence="1">
    <location>
        <begin position="122"/>
        <end position="142"/>
    </location>
</feature>
<dbReference type="EMBL" id="CP016616">
    <property type="protein sequence ID" value="ANY77809.1"/>
    <property type="molecule type" value="Genomic_DNA"/>
</dbReference>
<dbReference type="PANTHER" id="PTHR38590:SF1">
    <property type="entry name" value="BLL0828 PROTEIN"/>
    <property type="match status" value="1"/>
</dbReference>
<dbReference type="InterPro" id="IPR011335">
    <property type="entry name" value="Restrct_endonuc-II-like"/>
</dbReference>
<evidence type="ECO:0000313" key="3">
    <source>
        <dbReference type="EMBL" id="ANY77809.1"/>
    </source>
</evidence>
<name>A0A1B2ED11_9HYPH</name>
<dbReference type="PANTHER" id="PTHR38590">
    <property type="entry name" value="BLL0828 PROTEIN"/>
    <property type="match status" value="1"/>
</dbReference>
<dbReference type="Gene3D" id="3.40.960.10">
    <property type="entry name" value="VSR Endonuclease"/>
    <property type="match status" value="1"/>
</dbReference>
<dbReference type="CDD" id="cd01038">
    <property type="entry name" value="Endonuclease_DUF559"/>
    <property type="match status" value="1"/>
</dbReference>
<dbReference type="OrthoDB" id="9798754at2"/>
<dbReference type="InterPro" id="IPR007569">
    <property type="entry name" value="DUF559"/>
</dbReference>
<dbReference type="AlphaFoldDB" id="A0A1B2ED11"/>
<dbReference type="RefSeq" id="WP_099508793.1">
    <property type="nucleotide sequence ID" value="NZ_CP016616.1"/>
</dbReference>
<evidence type="ECO:0000259" key="2">
    <source>
        <dbReference type="Pfam" id="PF04480"/>
    </source>
</evidence>
<sequence length="142" mass="15819">MPSTRKIGTSRSRALRRNTTDAEKALWRALKQIPVYGTHFRRQVPIGPYVADFACLRARLLIELDGGHHSQDDVASKDEARTRWLESEGYRVVRFWNAELTANMSGVLDTIYAALYGSPQSEALALPTPPRPDGRPSPSRGG</sequence>